<accession>A0A512RGD5</accession>
<evidence type="ECO:0000313" key="2">
    <source>
        <dbReference type="EMBL" id="GEP94755.1"/>
    </source>
</evidence>
<dbReference type="PROSITE" id="PS51257">
    <property type="entry name" value="PROKAR_LIPOPROTEIN"/>
    <property type="match status" value="1"/>
</dbReference>
<organism evidence="2 3">
    <name type="scientific">Chitinophaga cymbidii</name>
    <dbReference type="NCBI Taxonomy" id="1096750"/>
    <lineage>
        <taxon>Bacteria</taxon>
        <taxon>Pseudomonadati</taxon>
        <taxon>Bacteroidota</taxon>
        <taxon>Chitinophagia</taxon>
        <taxon>Chitinophagales</taxon>
        <taxon>Chitinophagaceae</taxon>
        <taxon>Chitinophaga</taxon>
    </lineage>
</organism>
<evidence type="ECO:0000313" key="3">
    <source>
        <dbReference type="Proteomes" id="UP000321436"/>
    </source>
</evidence>
<dbReference type="EMBL" id="BKAU01000001">
    <property type="protein sequence ID" value="GEP94755.1"/>
    <property type="molecule type" value="Genomic_DNA"/>
</dbReference>
<dbReference type="AlphaFoldDB" id="A0A512RGD5"/>
<evidence type="ECO:0008006" key="4">
    <source>
        <dbReference type="Google" id="ProtNLM"/>
    </source>
</evidence>
<protein>
    <recommendedName>
        <fullName evidence="4">Lipocalin-like domain-containing protein</fullName>
    </recommendedName>
</protein>
<reference evidence="2 3" key="1">
    <citation type="submission" date="2019-07" db="EMBL/GenBank/DDBJ databases">
        <title>Whole genome shotgun sequence of Chitinophaga cymbidii NBRC 109752.</title>
        <authorList>
            <person name="Hosoyama A."/>
            <person name="Uohara A."/>
            <person name="Ohji S."/>
            <person name="Ichikawa N."/>
        </authorList>
    </citation>
    <scope>NUCLEOTIDE SEQUENCE [LARGE SCALE GENOMIC DNA]</scope>
    <source>
        <strain evidence="2 3">NBRC 109752</strain>
    </source>
</reference>
<feature type="chain" id="PRO_5022144652" description="Lipocalin-like domain-containing protein" evidence="1">
    <location>
        <begin position="20"/>
        <end position="162"/>
    </location>
</feature>
<gene>
    <name evidence="2" type="ORF">CCY01nite_10150</name>
</gene>
<evidence type="ECO:0000256" key="1">
    <source>
        <dbReference type="SAM" id="SignalP"/>
    </source>
</evidence>
<dbReference type="Proteomes" id="UP000321436">
    <property type="component" value="Unassembled WGS sequence"/>
</dbReference>
<comment type="caution">
    <text evidence="2">The sequence shown here is derived from an EMBL/GenBank/DDBJ whole genome shotgun (WGS) entry which is preliminary data.</text>
</comment>
<keyword evidence="1" id="KW-0732">Signal</keyword>
<proteinExistence type="predicted"/>
<sequence>MTRLFTIFGAATLLLSACASQQGAVSASSMRKSATGKWTLNSVTFEGLPATARVTTVFSNIPYKCLEGSEWNLPSNSYGSFTTTSSAEGCSPYTQNIVWSTLNQGGVIMLQFKELLDGVKAKNISDGYRVELTAADNSGMIWRAPIAAEGQTAYVVYSFTRK</sequence>
<keyword evidence="3" id="KW-1185">Reference proteome</keyword>
<feature type="signal peptide" evidence="1">
    <location>
        <begin position="1"/>
        <end position="19"/>
    </location>
</feature>
<name>A0A512RGD5_9BACT</name>